<dbReference type="Pfam" id="PF00071">
    <property type="entry name" value="Ras"/>
    <property type="match status" value="1"/>
</dbReference>
<proteinExistence type="predicted"/>
<dbReference type="Proteomes" id="UP001141327">
    <property type="component" value="Unassembled WGS sequence"/>
</dbReference>
<dbReference type="SMART" id="SM00174">
    <property type="entry name" value="RHO"/>
    <property type="match status" value="1"/>
</dbReference>
<dbReference type="PROSITE" id="PS51419">
    <property type="entry name" value="RAB"/>
    <property type="match status" value="1"/>
</dbReference>
<dbReference type="SMART" id="SM00175">
    <property type="entry name" value="RAB"/>
    <property type="match status" value="1"/>
</dbReference>
<dbReference type="NCBIfam" id="TIGR00231">
    <property type="entry name" value="small_GTP"/>
    <property type="match status" value="1"/>
</dbReference>
<dbReference type="Gene3D" id="3.40.50.300">
    <property type="entry name" value="P-loop containing nucleotide triphosphate hydrolases"/>
    <property type="match status" value="1"/>
</dbReference>
<dbReference type="PROSITE" id="PS51421">
    <property type="entry name" value="RAS"/>
    <property type="match status" value="1"/>
</dbReference>
<sequence length="181" mass="20187">MSRAQNVKIVAVGDGAVGKTCLLIVYSKKEFPTEYVPTVFENYTCHVPVNDKRVAISLWDTAGQEEYEKLRPLSYPNTDVFLVCFSVDNHLSLENVDTKWVAELKHHVSNPQILLVGTKADVSPRQVTTAEGEEMKKKIGAFAYMECSAKQSRDSVTKIFETAIKFVLFPAKPKKGACTIL</sequence>
<dbReference type="PRINTS" id="PR00449">
    <property type="entry name" value="RASTRNSFRMNG"/>
</dbReference>
<keyword evidence="2" id="KW-0342">GTP-binding</keyword>
<evidence type="ECO:0000313" key="3">
    <source>
        <dbReference type="EMBL" id="KAJ4457478.1"/>
    </source>
</evidence>
<name>A0ABQ8UFD9_9EUKA</name>
<reference evidence="3" key="1">
    <citation type="journal article" date="2022" name="bioRxiv">
        <title>Genomics of Preaxostyla Flagellates Illuminates Evolutionary Transitions and the Path Towards Mitochondrial Loss.</title>
        <authorList>
            <person name="Novak L.V.F."/>
            <person name="Treitli S.C."/>
            <person name="Pyrih J."/>
            <person name="Halakuc P."/>
            <person name="Pipaliya S.V."/>
            <person name="Vacek V."/>
            <person name="Brzon O."/>
            <person name="Soukal P."/>
            <person name="Eme L."/>
            <person name="Dacks J.B."/>
            <person name="Karnkowska A."/>
            <person name="Elias M."/>
            <person name="Hampl V."/>
        </authorList>
    </citation>
    <scope>NUCLEOTIDE SEQUENCE</scope>
    <source>
        <strain evidence="3">RCP-MX</strain>
    </source>
</reference>
<protein>
    <submittedName>
        <fullName evidence="3">Rho-related protein racB</fullName>
    </submittedName>
</protein>
<dbReference type="InterPro" id="IPR027417">
    <property type="entry name" value="P-loop_NTPase"/>
</dbReference>
<dbReference type="SMART" id="SM00173">
    <property type="entry name" value="RAS"/>
    <property type="match status" value="1"/>
</dbReference>
<dbReference type="InterPro" id="IPR005225">
    <property type="entry name" value="Small_GTP-bd"/>
</dbReference>
<comment type="caution">
    <text evidence="3">The sequence shown here is derived from an EMBL/GenBank/DDBJ whole genome shotgun (WGS) entry which is preliminary data.</text>
</comment>
<evidence type="ECO:0000256" key="2">
    <source>
        <dbReference type="ARBA" id="ARBA00023134"/>
    </source>
</evidence>
<accession>A0ABQ8UFD9</accession>
<keyword evidence="1" id="KW-0547">Nucleotide-binding</keyword>
<evidence type="ECO:0000313" key="4">
    <source>
        <dbReference type="Proteomes" id="UP001141327"/>
    </source>
</evidence>
<dbReference type="PROSITE" id="PS51420">
    <property type="entry name" value="RHO"/>
    <property type="match status" value="1"/>
</dbReference>
<dbReference type="InterPro" id="IPR001806">
    <property type="entry name" value="Small_GTPase"/>
</dbReference>
<dbReference type="PANTHER" id="PTHR24072">
    <property type="entry name" value="RHO FAMILY GTPASE"/>
    <property type="match status" value="1"/>
</dbReference>
<dbReference type="SUPFAM" id="SSF52540">
    <property type="entry name" value="P-loop containing nucleoside triphosphate hydrolases"/>
    <property type="match status" value="1"/>
</dbReference>
<dbReference type="CDD" id="cd00157">
    <property type="entry name" value="Rho"/>
    <property type="match status" value="1"/>
</dbReference>
<keyword evidence="4" id="KW-1185">Reference proteome</keyword>
<gene>
    <name evidence="3" type="ORF">PAPYR_7074</name>
</gene>
<dbReference type="EMBL" id="JAPMOS010000046">
    <property type="protein sequence ID" value="KAJ4457478.1"/>
    <property type="molecule type" value="Genomic_DNA"/>
</dbReference>
<evidence type="ECO:0000256" key="1">
    <source>
        <dbReference type="ARBA" id="ARBA00022741"/>
    </source>
</evidence>
<dbReference type="InterPro" id="IPR003578">
    <property type="entry name" value="Small_GTPase_Rho"/>
</dbReference>
<organism evidence="3 4">
    <name type="scientific">Paratrimastix pyriformis</name>
    <dbReference type="NCBI Taxonomy" id="342808"/>
    <lineage>
        <taxon>Eukaryota</taxon>
        <taxon>Metamonada</taxon>
        <taxon>Preaxostyla</taxon>
        <taxon>Paratrimastigidae</taxon>
        <taxon>Paratrimastix</taxon>
    </lineage>
</organism>